<proteinExistence type="predicted"/>
<name>A0A849SGU2_UNCEI</name>
<dbReference type="Pfam" id="PF11984">
    <property type="entry name" value="DUF3485"/>
    <property type="match status" value="1"/>
</dbReference>
<evidence type="ECO:0000259" key="1">
    <source>
        <dbReference type="Pfam" id="PF11984"/>
    </source>
</evidence>
<dbReference type="EMBL" id="JABFRW010000072">
    <property type="protein sequence ID" value="NOT33766.1"/>
    <property type="molecule type" value="Genomic_DNA"/>
</dbReference>
<dbReference type="Proteomes" id="UP000580839">
    <property type="component" value="Unassembled WGS sequence"/>
</dbReference>
<evidence type="ECO:0000313" key="2">
    <source>
        <dbReference type="EMBL" id="NOT33766.1"/>
    </source>
</evidence>
<reference evidence="2 3" key="1">
    <citation type="submission" date="2020-04" db="EMBL/GenBank/DDBJ databases">
        <title>Metagenomic profiling of ammonia- and methane-oxidizing microorganisms in a Dutch drinking water treatment plant.</title>
        <authorList>
            <person name="Poghosyan L."/>
            <person name="Leucker S."/>
        </authorList>
    </citation>
    <scope>NUCLEOTIDE SEQUENCE [LARGE SCALE GENOMIC DNA]</scope>
    <source>
        <strain evidence="2">S-RSF-IL-03</strain>
    </source>
</reference>
<comment type="caution">
    <text evidence="2">The sequence shown here is derived from an EMBL/GenBank/DDBJ whole genome shotgun (WGS) entry which is preliminary data.</text>
</comment>
<evidence type="ECO:0000313" key="3">
    <source>
        <dbReference type="Proteomes" id="UP000580839"/>
    </source>
</evidence>
<dbReference type="NCBIfam" id="TIGR02914">
    <property type="entry name" value="EpsI_fam"/>
    <property type="match status" value="1"/>
</dbReference>
<dbReference type="AlphaFoldDB" id="A0A849SGU2"/>
<protein>
    <submittedName>
        <fullName evidence="2">EpsI family protein</fullName>
    </submittedName>
</protein>
<sequence>MIRFVATVLLLALTGLYVALHPPTDYALGGNILASCPLLLDDWNGAELSFEDAVIEELRADEILVRRYQRNDQRVWLCIVYHQRRRYGAHDPKLCYESQGYLVERVEPARIQDGSAEGLVVNRFVAQSRRERRLVYYWWNAEGLATSDVAKFRQRLALKGALGAPAWGAFVRVETIVHATDEDAERVVRDFASSVARSLPSILSRAPRTGA</sequence>
<feature type="domain" description="Methanolan biosynthesis EpsI" evidence="1">
    <location>
        <begin position="5"/>
        <end position="201"/>
    </location>
</feature>
<organism evidence="2 3">
    <name type="scientific">Eiseniibacteriota bacterium</name>
    <dbReference type="NCBI Taxonomy" id="2212470"/>
    <lineage>
        <taxon>Bacteria</taxon>
        <taxon>Candidatus Eiseniibacteriota</taxon>
    </lineage>
</organism>
<gene>
    <name evidence="2" type="primary">epsI</name>
    <name evidence="2" type="ORF">HOP12_06295</name>
</gene>
<accession>A0A849SGU2</accession>
<dbReference type="InterPro" id="IPR014263">
    <property type="entry name" value="Methanolan_biosynth_EpsI"/>
</dbReference>